<keyword evidence="4" id="KW-1185">Reference proteome</keyword>
<dbReference type="RefSeq" id="WP_134084888.1">
    <property type="nucleotide sequence ID" value="NZ_SOQX01000007.1"/>
</dbReference>
<sequence>MSAGNTASGDSYDDLHQSYGRCLHNGGFIERFYDVFLESHPEVKNAFANTDFNRQRRLLRRTLSNSIMFAAGSEIVKREVDKMAEIHSRHGHAPVQPHLYDYWLNSLLTAIREHDPQFNPQLEGRWREAMGQIIGHFSRKY</sequence>
<dbReference type="OrthoDB" id="9024187at2"/>
<keyword evidence="1" id="KW-0479">Metal-binding</keyword>
<dbReference type="AlphaFoldDB" id="A0A4V3H3K4"/>
<organism evidence="3 4">
    <name type="scientific">Thiohalophilus thiocyanatoxydans</name>
    <dbReference type="NCBI Taxonomy" id="381308"/>
    <lineage>
        <taxon>Bacteria</taxon>
        <taxon>Pseudomonadati</taxon>
        <taxon>Pseudomonadota</taxon>
        <taxon>Gammaproteobacteria</taxon>
        <taxon>Thiohalomonadales</taxon>
        <taxon>Thiohalophilaceae</taxon>
        <taxon>Thiohalophilus</taxon>
    </lineage>
</organism>
<dbReference type="InterPro" id="IPR044399">
    <property type="entry name" value="Mb-like_M"/>
</dbReference>
<evidence type="ECO:0000256" key="1">
    <source>
        <dbReference type="RuleBase" id="RU000356"/>
    </source>
</evidence>
<keyword evidence="1" id="KW-0349">Heme</keyword>
<evidence type="ECO:0000313" key="4">
    <source>
        <dbReference type="Proteomes" id="UP000294914"/>
    </source>
</evidence>
<keyword evidence="1" id="KW-0813">Transport</keyword>
<dbReference type="GO" id="GO:0020037">
    <property type="term" value="F:heme binding"/>
    <property type="evidence" value="ECO:0007669"/>
    <property type="project" value="InterPro"/>
</dbReference>
<dbReference type="Pfam" id="PF00042">
    <property type="entry name" value="Globin"/>
    <property type="match status" value="1"/>
</dbReference>
<dbReference type="CDD" id="cd01040">
    <property type="entry name" value="Mb-like"/>
    <property type="match status" value="1"/>
</dbReference>
<comment type="caution">
    <text evidence="3">The sequence shown here is derived from an EMBL/GenBank/DDBJ whole genome shotgun (WGS) entry which is preliminary data.</text>
</comment>
<accession>A0A4V3H3K4</accession>
<dbReference type="Proteomes" id="UP000294914">
    <property type="component" value="Unassembled WGS sequence"/>
</dbReference>
<evidence type="ECO:0000259" key="2">
    <source>
        <dbReference type="Pfam" id="PF00042"/>
    </source>
</evidence>
<evidence type="ECO:0000313" key="3">
    <source>
        <dbReference type="EMBL" id="TDX99644.1"/>
    </source>
</evidence>
<comment type="similarity">
    <text evidence="1">Belongs to the globin family.</text>
</comment>
<dbReference type="EMBL" id="SOQX01000007">
    <property type="protein sequence ID" value="TDX99644.1"/>
    <property type="molecule type" value="Genomic_DNA"/>
</dbReference>
<reference evidence="3 4" key="1">
    <citation type="submission" date="2019-03" db="EMBL/GenBank/DDBJ databases">
        <title>Genomic Encyclopedia of Type Strains, Phase IV (KMG-IV): sequencing the most valuable type-strain genomes for metagenomic binning, comparative biology and taxonomic classification.</title>
        <authorList>
            <person name="Goeker M."/>
        </authorList>
    </citation>
    <scope>NUCLEOTIDE SEQUENCE [LARGE SCALE GENOMIC DNA]</scope>
    <source>
        <strain evidence="3 4">DSM 16326</strain>
    </source>
</reference>
<keyword evidence="1" id="KW-0561">Oxygen transport</keyword>
<dbReference type="InterPro" id="IPR012292">
    <property type="entry name" value="Globin/Proto"/>
</dbReference>
<keyword evidence="1" id="KW-0408">Iron</keyword>
<dbReference type="GO" id="GO:0019825">
    <property type="term" value="F:oxygen binding"/>
    <property type="evidence" value="ECO:0007669"/>
    <property type="project" value="InterPro"/>
</dbReference>
<feature type="domain" description="Globin" evidence="2">
    <location>
        <begin position="31"/>
        <end position="135"/>
    </location>
</feature>
<gene>
    <name evidence="3" type="ORF">EDC23_2430</name>
</gene>
<dbReference type="InterPro" id="IPR000971">
    <property type="entry name" value="Globin"/>
</dbReference>
<name>A0A4V3H3K4_9GAMM</name>
<proteinExistence type="inferred from homology"/>
<dbReference type="GO" id="GO:0005344">
    <property type="term" value="F:oxygen carrier activity"/>
    <property type="evidence" value="ECO:0007669"/>
    <property type="project" value="UniProtKB-KW"/>
</dbReference>
<dbReference type="Gene3D" id="1.10.490.10">
    <property type="entry name" value="Globins"/>
    <property type="match status" value="1"/>
</dbReference>
<dbReference type="InterPro" id="IPR009050">
    <property type="entry name" value="Globin-like_sf"/>
</dbReference>
<dbReference type="SUPFAM" id="SSF46458">
    <property type="entry name" value="Globin-like"/>
    <property type="match status" value="1"/>
</dbReference>
<protein>
    <submittedName>
        <fullName evidence="3">Hemoglobin-like flavoprotein</fullName>
    </submittedName>
</protein>